<dbReference type="Proteomes" id="UP001295794">
    <property type="component" value="Unassembled WGS sequence"/>
</dbReference>
<accession>A0AAD2GYV5</accession>
<gene>
    <name evidence="2" type="ORF">MYCIT1_LOCUS6638</name>
</gene>
<evidence type="ECO:0000313" key="3">
    <source>
        <dbReference type="Proteomes" id="UP001295794"/>
    </source>
</evidence>
<comment type="caution">
    <text evidence="2">The sequence shown here is derived from an EMBL/GenBank/DDBJ whole genome shotgun (WGS) entry which is preliminary data.</text>
</comment>
<proteinExistence type="predicted"/>
<protein>
    <submittedName>
        <fullName evidence="2">Uncharacterized protein</fullName>
    </submittedName>
</protein>
<dbReference type="EMBL" id="CAVNYO010000092">
    <property type="protein sequence ID" value="CAK5265560.1"/>
    <property type="molecule type" value="Genomic_DNA"/>
</dbReference>
<feature type="non-terminal residue" evidence="2">
    <location>
        <position position="1"/>
    </location>
</feature>
<evidence type="ECO:0000256" key="1">
    <source>
        <dbReference type="SAM" id="MobiDB-lite"/>
    </source>
</evidence>
<sequence length="69" mass="8192">MPKEPLQLGPMDILWRDKDTQVGARRRRLDRDANDGRHHSHNSASQIVQVNPRRRPRDPFCPSRTRCHR</sequence>
<feature type="region of interest" description="Disordered" evidence="1">
    <location>
        <begin position="1"/>
        <end position="69"/>
    </location>
</feature>
<reference evidence="2" key="1">
    <citation type="submission" date="2023-11" db="EMBL/GenBank/DDBJ databases">
        <authorList>
            <person name="De Vega J J."/>
            <person name="De Vega J J."/>
        </authorList>
    </citation>
    <scope>NUCLEOTIDE SEQUENCE</scope>
</reference>
<name>A0AAD2GYV5_9AGAR</name>
<keyword evidence="3" id="KW-1185">Reference proteome</keyword>
<organism evidence="2 3">
    <name type="scientific">Mycena citricolor</name>
    <dbReference type="NCBI Taxonomy" id="2018698"/>
    <lineage>
        <taxon>Eukaryota</taxon>
        <taxon>Fungi</taxon>
        <taxon>Dikarya</taxon>
        <taxon>Basidiomycota</taxon>
        <taxon>Agaricomycotina</taxon>
        <taxon>Agaricomycetes</taxon>
        <taxon>Agaricomycetidae</taxon>
        <taxon>Agaricales</taxon>
        <taxon>Marasmiineae</taxon>
        <taxon>Mycenaceae</taxon>
        <taxon>Mycena</taxon>
    </lineage>
</organism>
<dbReference type="AlphaFoldDB" id="A0AAD2GYV5"/>
<evidence type="ECO:0000313" key="2">
    <source>
        <dbReference type="EMBL" id="CAK5265560.1"/>
    </source>
</evidence>